<accession>A0A8S4G377</accession>
<sequence length="356" mass="41099">MSIKRRDTFAEITEKAEETHKEKKMALDSAEPEPKRMKTSNKIEEKLDEYLKNMKSATWNLTPIVEEDLYKPIPVVQASVGVIRDPKDISKTILTLNDKVPMKELQHLKRAQKKEIVICPLSYLNGAKIEEYLENNVKELKEVFEEFKVCDIPSRPPQVRKQFEQSNKVWPCNFHPNKYNEKLVSGSFYNEQELKTHRRYMEMVFEVTKFYMKELTATNIDSDKILRNLNTCVVVDPSIQSVVAVCFDNQLKHPVQHSAMLAIDNVAKTQNGGSWVADREKLETIDSTLRGIDEELCCHLKEKFPQVKFGAKKFKSKRDMSEKEKQGNDTGPPTSVRVALKLERDEVTAKLYAKEG</sequence>
<evidence type="ECO:0000256" key="1">
    <source>
        <dbReference type="SAM" id="MobiDB-lite"/>
    </source>
</evidence>
<proteinExistence type="predicted"/>
<protein>
    <submittedName>
        <fullName evidence="2">(diamondback moth) hypothetical protein</fullName>
    </submittedName>
</protein>
<gene>
    <name evidence="2" type="ORF">PLXY2_LOCUS12949</name>
</gene>
<dbReference type="Proteomes" id="UP000653454">
    <property type="component" value="Unassembled WGS sequence"/>
</dbReference>
<organism evidence="2 3">
    <name type="scientific">Plutella xylostella</name>
    <name type="common">Diamondback moth</name>
    <name type="synonym">Plutella maculipennis</name>
    <dbReference type="NCBI Taxonomy" id="51655"/>
    <lineage>
        <taxon>Eukaryota</taxon>
        <taxon>Metazoa</taxon>
        <taxon>Ecdysozoa</taxon>
        <taxon>Arthropoda</taxon>
        <taxon>Hexapoda</taxon>
        <taxon>Insecta</taxon>
        <taxon>Pterygota</taxon>
        <taxon>Neoptera</taxon>
        <taxon>Endopterygota</taxon>
        <taxon>Lepidoptera</taxon>
        <taxon>Glossata</taxon>
        <taxon>Ditrysia</taxon>
        <taxon>Yponomeutoidea</taxon>
        <taxon>Plutellidae</taxon>
        <taxon>Plutella</taxon>
    </lineage>
</organism>
<feature type="region of interest" description="Disordered" evidence="1">
    <location>
        <begin position="1"/>
        <end position="41"/>
    </location>
</feature>
<dbReference type="AlphaFoldDB" id="A0A8S4G377"/>
<feature type="region of interest" description="Disordered" evidence="1">
    <location>
        <begin position="314"/>
        <end position="337"/>
    </location>
</feature>
<keyword evidence="3" id="KW-1185">Reference proteome</keyword>
<evidence type="ECO:0000313" key="3">
    <source>
        <dbReference type="Proteomes" id="UP000653454"/>
    </source>
</evidence>
<name>A0A8S4G377_PLUXY</name>
<comment type="caution">
    <text evidence="2">The sequence shown here is derived from an EMBL/GenBank/DDBJ whole genome shotgun (WGS) entry which is preliminary data.</text>
</comment>
<reference evidence="2" key="1">
    <citation type="submission" date="2020-11" db="EMBL/GenBank/DDBJ databases">
        <authorList>
            <person name="Whiteford S."/>
        </authorList>
    </citation>
    <scope>NUCLEOTIDE SEQUENCE</scope>
</reference>
<dbReference type="EMBL" id="CAJHNJ030000083">
    <property type="protein sequence ID" value="CAG9134689.1"/>
    <property type="molecule type" value="Genomic_DNA"/>
</dbReference>
<feature type="compositionally biased region" description="Basic and acidic residues" evidence="1">
    <location>
        <begin position="317"/>
        <end position="327"/>
    </location>
</feature>
<evidence type="ECO:0000313" key="2">
    <source>
        <dbReference type="EMBL" id="CAG9134689.1"/>
    </source>
</evidence>